<dbReference type="Proteomes" id="UP000663722">
    <property type="component" value="Chromosome"/>
</dbReference>
<organism evidence="1 2">
    <name type="scientific">Desulfonema magnum</name>
    <dbReference type="NCBI Taxonomy" id="45655"/>
    <lineage>
        <taxon>Bacteria</taxon>
        <taxon>Pseudomonadati</taxon>
        <taxon>Thermodesulfobacteriota</taxon>
        <taxon>Desulfobacteria</taxon>
        <taxon>Desulfobacterales</taxon>
        <taxon>Desulfococcaceae</taxon>
        <taxon>Desulfonema</taxon>
    </lineage>
</organism>
<proteinExistence type="predicted"/>
<evidence type="ECO:0000313" key="2">
    <source>
        <dbReference type="Proteomes" id="UP000663722"/>
    </source>
</evidence>
<sequence>MNISDRQPKCSPESLIKLAMNMEICFCHPACQISHQGKISVAIREKTERFCERREK</sequence>
<accession>A0A975BII9</accession>
<dbReference type="AlphaFoldDB" id="A0A975BII9"/>
<gene>
    <name evidence="1" type="ORF">dnm_021880</name>
</gene>
<evidence type="ECO:0000313" key="1">
    <source>
        <dbReference type="EMBL" id="QTA86167.1"/>
    </source>
</evidence>
<name>A0A975BII9_9BACT</name>
<dbReference type="KEGG" id="dmm:dnm_021880"/>
<keyword evidence="2" id="KW-1185">Reference proteome</keyword>
<protein>
    <submittedName>
        <fullName evidence="1">Uncharacterized protein</fullName>
    </submittedName>
</protein>
<reference evidence="1" key="1">
    <citation type="journal article" date="2021" name="Microb. Physiol.">
        <title>Proteogenomic Insights into the Physiology of Marine, Sulfate-Reducing, Filamentous Desulfonema limicola and Desulfonema magnum.</title>
        <authorList>
            <person name="Schnaars V."/>
            <person name="Wohlbrand L."/>
            <person name="Scheve S."/>
            <person name="Hinrichs C."/>
            <person name="Reinhardt R."/>
            <person name="Rabus R."/>
        </authorList>
    </citation>
    <scope>NUCLEOTIDE SEQUENCE</scope>
    <source>
        <strain evidence="1">4be13</strain>
    </source>
</reference>
<dbReference type="EMBL" id="CP061800">
    <property type="protein sequence ID" value="QTA86167.1"/>
    <property type="molecule type" value="Genomic_DNA"/>
</dbReference>